<evidence type="ECO:0000256" key="8">
    <source>
        <dbReference type="ARBA" id="ARBA00023118"/>
    </source>
</evidence>
<accession>A0A0R1W006</accession>
<keyword evidence="5 9" id="KW-0255">Endonuclease</keyword>
<evidence type="ECO:0000256" key="1">
    <source>
        <dbReference type="ARBA" id="ARBA00001946"/>
    </source>
</evidence>
<evidence type="ECO:0000256" key="2">
    <source>
        <dbReference type="ARBA" id="ARBA00009959"/>
    </source>
</evidence>
<proteinExistence type="inferred from homology"/>
<organism evidence="10 11">
    <name type="scientific">Lapidilactobacillus concavus DSM 17758</name>
    <dbReference type="NCBI Taxonomy" id="1423735"/>
    <lineage>
        <taxon>Bacteria</taxon>
        <taxon>Bacillati</taxon>
        <taxon>Bacillota</taxon>
        <taxon>Bacilli</taxon>
        <taxon>Lactobacillales</taxon>
        <taxon>Lactobacillaceae</taxon>
        <taxon>Lapidilactobacillus</taxon>
    </lineage>
</organism>
<dbReference type="GO" id="GO:0051607">
    <property type="term" value="P:defense response to virus"/>
    <property type="evidence" value="ECO:0007669"/>
    <property type="project" value="UniProtKB-UniRule"/>
</dbReference>
<evidence type="ECO:0000256" key="5">
    <source>
        <dbReference type="ARBA" id="ARBA00022759"/>
    </source>
</evidence>
<dbReference type="GO" id="GO:0046872">
    <property type="term" value="F:metal ion binding"/>
    <property type="evidence" value="ECO:0007669"/>
    <property type="project" value="UniProtKB-KW"/>
</dbReference>
<dbReference type="GO" id="GO:0004521">
    <property type="term" value="F:RNA endonuclease activity"/>
    <property type="evidence" value="ECO:0007669"/>
    <property type="project" value="InterPro"/>
</dbReference>
<dbReference type="Pfam" id="PF09827">
    <property type="entry name" value="CRISPR_Cas2"/>
    <property type="match status" value="1"/>
</dbReference>
<comment type="function">
    <text evidence="9">CRISPR (clustered regularly interspaced short palindromic repeat), is an adaptive immune system that provides protection against mobile genetic elements (viruses, transposable elements and conjugative plasmids). CRISPR clusters contain sequences complementary to antecedent mobile elements and target invading nucleic acids. CRISPR clusters are transcribed and processed into CRISPR RNA (crRNA). Functions as a ssRNA-specific endoribonuclease. Involved in the integration of spacer DNA into the CRISPR cassette.</text>
</comment>
<comment type="cofactor">
    <cofactor evidence="1">
        <name>Mg(2+)</name>
        <dbReference type="ChEBI" id="CHEBI:18420"/>
    </cofactor>
</comment>
<dbReference type="InterPro" id="IPR019199">
    <property type="entry name" value="Virulence_VapD/CRISPR_Cas2"/>
</dbReference>
<dbReference type="STRING" id="1423735.FC15_GL001664"/>
<comment type="subunit">
    <text evidence="9">Homodimer, forms a heterotetramer with a Cas1 homodimer.</text>
</comment>
<keyword evidence="11" id="KW-1185">Reference proteome</keyword>
<dbReference type="NCBIfam" id="TIGR01573">
    <property type="entry name" value="cas2"/>
    <property type="match status" value="1"/>
</dbReference>
<keyword evidence="3 9" id="KW-0540">Nuclease</keyword>
<protein>
    <recommendedName>
        <fullName evidence="9">CRISPR-associated endoribonuclease Cas2</fullName>
        <ecNumber evidence="9">3.1.-.-</ecNumber>
    </recommendedName>
</protein>
<dbReference type="GO" id="GO:0016787">
    <property type="term" value="F:hydrolase activity"/>
    <property type="evidence" value="ECO:0007669"/>
    <property type="project" value="UniProtKB-KW"/>
</dbReference>
<evidence type="ECO:0000256" key="4">
    <source>
        <dbReference type="ARBA" id="ARBA00022723"/>
    </source>
</evidence>
<keyword evidence="7" id="KW-0460">Magnesium</keyword>
<dbReference type="HAMAP" id="MF_01471">
    <property type="entry name" value="Cas2"/>
    <property type="match status" value="1"/>
</dbReference>
<gene>
    <name evidence="9" type="primary">cas2</name>
    <name evidence="10" type="ORF">FC15_GL001664</name>
</gene>
<keyword evidence="6 9" id="KW-0378">Hydrolase</keyword>
<evidence type="ECO:0000313" key="10">
    <source>
        <dbReference type="EMBL" id="KRM09451.1"/>
    </source>
</evidence>
<sequence length="96" mass="11531">MFDLPVETSQERRNYRHFRKTLLDEGFLMMQYSIYVRVCVDTKNAYFMEKRIMDFVPENGVVQTLIVTEKQYNEMHFLLGEPSKDIRNSSERTIVI</sequence>
<dbReference type="SUPFAM" id="SSF143430">
    <property type="entry name" value="TTP0101/SSO1404-like"/>
    <property type="match status" value="1"/>
</dbReference>
<name>A0A0R1W006_9LACO</name>
<dbReference type="GO" id="GO:0043571">
    <property type="term" value="P:maintenance of CRISPR repeat elements"/>
    <property type="evidence" value="ECO:0007669"/>
    <property type="project" value="UniProtKB-UniRule"/>
</dbReference>
<dbReference type="Proteomes" id="UP000051315">
    <property type="component" value="Unassembled WGS sequence"/>
</dbReference>
<evidence type="ECO:0000256" key="9">
    <source>
        <dbReference type="HAMAP-Rule" id="MF_01471"/>
    </source>
</evidence>
<dbReference type="AlphaFoldDB" id="A0A0R1W006"/>
<keyword evidence="8 9" id="KW-0051">Antiviral defense</keyword>
<evidence type="ECO:0000256" key="6">
    <source>
        <dbReference type="ARBA" id="ARBA00022801"/>
    </source>
</evidence>
<dbReference type="InterPro" id="IPR021127">
    <property type="entry name" value="CRISPR_associated_Cas2"/>
</dbReference>
<comment type="similarity">
    <text evidence="2 9">Belongs to the CRISPR-associated endoribonuclease Cas2 protein family.</text>
</comment>
<reference evidence="10 11" key="1">
    <citation type="journal article" date="2015" name="Genome Announc.">
        <title>Expanding the biotechnology potential of lactobacilli through comparative genomics of 213 strains and associated genera.</title>
        <authorList>
            <person name="Sun Z."/>
            <person name="Harris H.M."/>
            <person name="McCann A."/>
            <person name="Guo C."/>
            <person name="Argimon S."/>
            <person name="Zhang W."/>
            <person name="Yang X."/>
            <person name="Jeffery I.B."/>
            <person name="Cooney J.C."/>
            <person name="Kagawa T.F."/>
            <person name="Liu W."/>
            <person name="Song Y."/>
            <person name="Salvetti E."/>
            <person name="Wrobel A."/>
            <person name="Rasinkangas P."/>
            <person name="Parkhill J."/>
            <person name="Rea M.C."/>
            <person name="O'Sullivan O."/>
            <person name="Ritari J."/>
            <person name="Douillard F.P."/>
            <person name="Paul Ross R."/>
            <person name="Yang R."/>
            <person name="Briner A.E."/>
            <person name="Felis G.E."/>
            <person name="de Vos W.M."/>
            <person name="Barrangou R."/>
            <person name="Klaenhammer T.R."/>
            <person name="Caufield P.W."/>
            <person name="Cui Y."/>
            <person name="Zhang H."/>
            <person name="O'Toole P.W."/>
        </authorList>
    </citation>
    <scope>NUCLEOTIDE SEQUENCE [LARGE SCALE GENOMIC DNA]</scope>
    <source>
        <strain evidence="10 11">DSM 17758</strain>
    </source>
</reference>
<evidence type="ECO:0000313" key="11">
    <source>
        <dbReference type="Proteomes" id="UP000051315"/>
    </source>
</evidence>
<evidence type="ECO:0000256" key="7">
    <source>
        <dbReference type="ARBA" id="ARBA00022842"/>
    </source>
</evidence>
<dbReference type="PATRIC" id="fig|1423735.3.peg.1727"/>
<dbReference type="EC" id="3.1.-.-" evidence="9"/>
<comment type="caution">
    <text evidence="10">The sequence shown here is derived from an EMBL/GenBank/DDBJ whole genome shotgun (WGS) entry which is preliminary data.</text>
</comment>
<evidence type="ECO:0000256" key="3">
    <source>
        <dbReference type="ARBA" id="ARBA00022722"/>
    </source>
</evidence>
<keyword evidence="4" id="KW-0479">Metal-binding</keyword>
<comment type="caution">
    <text evidence="9">Lacks conserved residue(s) required for the propagation of feature annotation.</text>
</comment>
<dbReference type="EMBL" id="AZFX01000050">
    <property type="protein sequence ID" value="KRM09451.1"/>
    <property type="molecule type" value="Genomic_DNA"/>
</dbReference>